<dbReference type="AlphaFoldDB" id="A0A085WC44"/>
<feature type="coiled-coil region" evidence="1">
    <location>
        <begin position="41"/>
        <end position="128"/>
    </location>
</feature>
<dbReference type="Proteomes" id="UP000028725">
    <property type="component" value="Unassembled WGS sequence"/>
</dbReference>
<reference evidence="2 3" key="1">
    <citation type="submission" date="2014-04" db="EMBL/GenBank/DDBJ databases">
        <title>Genome assembly of Hyalangium minutum DSM 14724.</title>
        <authorList>
            <person name="Sharma G."/>
            <person name="Subramanian S."/>
        </authorList>
    </citation>
    <scope>NUCLEOTIDE SEQUENCE [LARGE SCALE GENOMIC DNA]</scope>
    <source>
        <strain evidence="2 3">DSM 14724</strain>
    </source>
</reference>
<dbReference type="STRING" id="394096.DB31_1373"/>
<keyword evidence="2" id="KW-0449">Lipoprotein</keyword>
<name>A0A085WC44_9BACT</name>
<dbReference type="PROSITE" id="PS51257">
    <property type="entry name" value="PROKAR_LIPOPROTEIN"/>
    <property type="match status" value="1"/>
</dbReference>
<evidence type="ECO:0000313" key="3">
    <source>
        <dbReference type="Proteomes" id="UP000028725"/>
    </source>
</evidence>
<evidence type="ECO:0000313" key="2">
    <source>
        <dbReference type="EMBL" id="KFE65257.1"/>
    </source>
</evidence>
<dbReference type="Gene3D" id="1.10.287.1490">
    <property type="match status" value="1"/>
</dbReference>
<protein>
    <submittedName>
        <fullName evidence="2">Putative lipoprotein</fullName>
    </submittedName>
</protein>
<dbReference type="PATRIC" id="fig|394096.3.peg.5710"/>
<accession>A0A085WC44</accession>
<gene>
    <name evidence="2" type="ORF">DB31_1373</name>
</gene>
<evidence type="ECO:0000256" key="1">
    <source>
        <dbReference type="SAM" id="Coils"/>
    </source>
</evidence>
<dbReference type="EMBL" id="JMCB01000012">
    <property type="protein sequence ID" value="KFE65257.1"/>
    <property type="molecule type" value="Genomic_DNA"/>
</dbReference>
<keyword evidence="1" id="KW-0175">Coiled coil</keyword>
<keyword evidence="3" id="KW-1185">Reference proteome</keyword>
<organism evidence="2 3">
    <name type="scientific">Hyalangium minutum</name>
    <dbReference type="NCBI Taxonomy" id="394096"/>
    <lineage>
        <taxon>Bacteria</taxon>
        <taxon>Pseudomonadati</taxon>
        <taxon>Myxococcota</taxon>
        <taxon>Myxococcia</taxon>
        <taxon>Myxococcales</taxon>
        <taxon>Cystobacterineae</taxon>
        <taxon>Archangiaceae</taxon>
        <taxon>Hyalangium</taxon>
    </lineage>
</organism>
<proteinExistence type="predicted"/>
<comment type="caution">
    <text evidence="2">The sequence shown here is derived from an EMBL/GenBank/DDBJ whole genome shotgun (WGS) entry which is preliminary data.</text>
</comment>
<sequence>MFMKRIVLLTLPLLAACGSRYGMRLPDEMEKNLPYETRIELLEAENALALAYDKVDEASSEIVRARDNIRRARSRAQAAESELDRAEDTVSKEVAQLTIEEAEARVEYLRSRQRLNVAKLEVEELAKQCAVARFELSRVTAARKAKVAGSEGLDPKEFESQVSECEAEVKEERAGLGANTADEKAAREAWEAKKAALAKKTFDARTSPYVENL</sequence>